<dbReference type="eggNOG" id="ENOG5033SSE">
    <property type="taxonomic scope" value="Bacteria"/>
</dbReference>
<proteinExistence type="predicted"/>
<organism evidence="1 2">
    <name type="scientific">Escherichia coli O6:H1 (strain CFT073 / ATCC 700928 / UPEC)</name>
    <dbReference type="NCBI Taxonomy" id="199310"/>
    <lineage>
        <taxon>Bacteria</taxon>
        <taxon>Pseudomonadati</taxon>
        <taxon>Pseudomonadota</taxon>
        <taxon>Gammaproteobacteria</taxon>
        <taxon>Enterobacterales</taxon>
        <taxon>Enterobacteriaceae</taxon>
        <taxon>Escherichia</taxon>
    </lineage>
</organism>
<dbReference type="HOGENOM" id="CLU_077942_0_0_6"/>
<accession>A0A0H2V4D8</accession>
<sequence>MSLPVPFGAIVTVVKKCWSTLTQIMLIKTYQLSHERWAVRHRLGASWHSLGNYLEYSLRFAQLTDKEPRCSRIAFRSKEERLQQVELVFEAIGSGLRYQETLCIHDVNNSPIILTLSNIPTLDVLILDDGFAFTVEQYQLKYCTIKLMTGESISIDNSPKYSLMQNWCLNDTWKRRWGIIWNCNAIECARRRIAEYWKWGFCLPLVGRPPLYSPSRKGIHLFEAKPLRWFMTRPWCLNIQFWTAIWSGLFILSDENVLQWRWKEPPQQD</sequence>
<name>A0A0H2V4D8_ECOL6</name>
<protein>
    <submittedName>
        <fullName evidence="1">Uncharacterized protein</fullName>
    </submittedName>
</protein>
<keyword evidence="2" id="KW-1185">Reference proteome</keyword>
<evidence type="ECO:0000313" key="2">
    <source>
        <dbReference type="Proteomes" id="UP000001410"/>
    </source>
</evidence>
<dbReference type="Proteomes" id="UP000001410">
    <property type="component" value="Chromosome"/>
</dbReference>
<dbReference type="EMBL" id="AE014075">
    <property type="protein sequence ID" value="AAN78781.1"/>
    <property type="molecule type" value="Genomic_DNA"/>
</dbReference>
<evidence type="ECO:0000313" key="1">
    <source>
        <dbReference type="EMBL" id="AAN78781.1"/>
    </source>
</evidence>
<gene>
    <name evidence="1" type="ordered locus">c0293</name>
</gene>
<dbReference type="KEGG" id="ecc:c0293"/>
<dbReference type="AlphaFoldDB" id="A0A0H2V4D8"/>
<dbReference type="RefSeq" id="WP_001305362.1">
    <property type="nucleotide sequence ID" value="NC_004431.1"/>
</dbReference>
<reference evidence="1 2" key="1">
    <citation type="journal article" date="2002" name="Proc. Natl. Acad. Sci. U.S.A.">
        <title>Extensive mosaic structure revealed by the complete genome sequence of uropathogenic Escherichia coli.</title>
        <authorList>
            <person name="Welch R.A."/>
            <person name="Burland V."/>
            <person name="Plunkett G.III."/>
            <person name="Redford P."/>
            <person name="Roesch P."/>
            <person name="Rasko D."/>
            <person name="Buckles E.L."/>
            <person name="Liou S.R."/>
            <person name="Boutin A."/>
            <person name="Hackett J."/>
            <person name="Stroud D."/>
            <person name="Mayhew G.F."/>
            <person name="Rose D.J."/>
            <person name="Zhou S."/>
            <person name="Schwartz D.C."/>
            <person name="Perna N.T."/>
            <person name="Mobley H.L."/>
            <person name="Donnenberg M.S."/>
            <person name="Blattner F.R."/>
        </authorList>
    </citation>
    <scope>NUCLEOTIDE SEQUENCE [LARGE SCALE GENOMIC DNA]</scope>
    <source>
        <strain evidence="2">CFT073 / ATCC 700928 / UPEC</strain>
    </source>
</reference>